<evidence type="ECO:0000313" key="1">
    <source>
        <dbReference type="EMBL" id="TBU26663.1"/>
    </source>
</evidence>
<dbReference type="AlphaFoldDB" id="A0A4V2JZW8"/>
<proteinExistence type="predicted"/>
<reference evidence="1" key="1">
    <citation type="submission" date="2019-01" db="EMBL/GenBank/DDBJ databases">
        <title>Draft genome sequences of three monokaryotic isolates of the white-rot basidiomycete fungus Dichomitus squalens.</title>
        <authorList>
            <consortium name="DOE Joint Genome Institute"/>
            <person name="Lopez S.C."/>
            <person name="Andreopoulos B."/>
            <person name="Pangilinan J."/>
            <person name="Lipzen A."/>
            <person name="Riley R."/>
            <person name="Ahrendt S."/>
            <person name="Ng V."/>
            <person name="Barry K."/>
            <person name="Daum C."/>
            <person name="Grigoriev I.V."/>
            <person name="Hilden K.S."/>
            <person name="Makela M.R."/>
            <person name="de Vries R.P."/>
        </authorList>
    </citation>
    <scope>NUCLEOTIDE SEQUENCE [LARGE SCALE GENOMIC DNA]</scope>
    <source>
        <strain evidence="1">OM18370.1</strain>
    </source>
</reference>
<dbReference type="EMBL" id="ML143442">
    <property type="protein sequence ID" value="TBU26663.1"/>
    <property type="molecule type" value="Genomic_DNA"/>
</dbReference>
<sequence>MQTDQIDRPRLFWSRNSPGEDTPYFLRSVCSDGLPASSGTLRLGPSHSVRMRRRTSWLCGTWVPWLCLAHGQGTHDQPIQNASNRCLRDVRRITLAPYLWVDCRPIKCLRNVRSTSPSGSGSLSHAAAGRFRAQVHSSQFLRTSYGIRRRHAVSAYNFDSHRIPLRCPTPNYPTTRRGQY</sequence>
<name>A0A4V2JZW8_9APHY</name>
<protein>
    <submittedName>
        <fullName evidence="1">Uncharacterized protein</fullName>
    </submittedName>
</protein>
<accession>A0A4V2JZW8</accession>
<dbReference type="Proteomes" id="UP000292957">
    <property type="component" value="Unassembled WGS sequence"/>
</dbReference>
<organism evidence="1">
    <name type="scientific">Dichomitus squalens</name>
    <dbReference type="NCBI Taxonomy" id="114155"/>
    <lineage>
        <taxon>Eukaryota</taxon>
        <taxon>Fungi</taxon>
        <taxon>Dikarya</taxon>
        <taxon>Basidiomycota</taxon>
        <taxon>Agaricomycotina</taxon>
        <taxon>Agaricomycetes</taxon>
        <taxon>Polyporales</taxon>
        <taxon>Polyporaceae</taxon>
        <taxon>Dichomitus</taxon>
    </lineage>
</organism>
<gene>
    <name evidence="1" type="ORF">BD311DRAFT_421393</name>
</gene>